<protein>
    <submittedName>
        <fullName evidence="1">Uncharacterized protein</fullName>
    </submittedName>
</protein>
<sequence>DLYREAAWDLGYPAPAADSKAEGLHDGPWVLADPAGDVALGADRFCDGRIFDPAVLDTDFAGLAGGNAIAAAQRG</sequence>
<gene>
    <name evidence="1" type="ORF">JF625_27820</name>
</gene>
<feature type="non-terminal residue" evidence="1">
    <location>
        <position position="1"/>
    </location>
</feature>
<name>A0A952FQM4_9PROT</name>
<reference evidence="1" key="1">
    <citation type="submission" date="2020-06" db="EMBL/GenBank/DDBJ databases">
        <title>Stable isotope informed genome-resolved metagenomics uncovers potential trophic interactions in rhizosphere soil.</title>
        <authorList>
            <person name="Starr E.P."/>
            <person name="Shi S."/>
            <person name="Blazewicz S.J."/>
            <person name="Koch B.J."/>
            <person name="Probst A.J."/>
            <person name="Hungate B.A."/>
            <person name="Pett-Ridge J."/>
            <person name="Firestone M.K."/>
            <person name="Banfield J.F."/>
        </authorList>
    </citation>
    <scope>NUCLEOTIDE SEQUENCE</scope>
    <source>
        <strain evidence="1">YM_69_17</strain>
    </source>
</reference>
<dbReference type="AlphaFoldDB" id="A0A952FQM4"/>
<accession>A0A952FQM4</accession>
<dbReference type="Proteomes" id="UP000700706">
    <property type="component" value="Unassembled WGS sequence"/>
</dbReference>
<evidence type="ECO:0000313" key="1">
    <source>
        <dbReference type="EMBL" id="MBW8728942.1"/>
    </source>
</evidence>
<proteinExistence type="predicted"/>
<organism evidence="1 2">
    <name type="scientific">Inquilinus limosus</name>
    <dbReference type="NCBI Taxonomy" id="171674"/>
    <lineage>
        <taxon>Bacteria</taxon>
        <taxon>Pseudomonadati</taxon>
        <taxon>Pseudomonadota</taxon>
        <taxon>Alphaproteobacteria</taxon>
        <taxon>Rhodospirillales</taxon>
        <taxon>Rhodospirillaceae</taxon>
        <taxon>Inquilinus</taxon>
    </lineage>
</organism>
<comment type="caution">
    <text evidence="1">The sequence shown here is derived from an EMBL/GenBank/DDBJ whole genome shotgun (WGS) entry which is preliminary data.</text>
</comment>
<dbReference type="EMBL" id="JAEKLZ010000469">
    <property type="protein sequence ID" value="MBW8728942.1"/>
    <property type="molecule type" value="Genomic_DNA"/>
</dbReference>
<evidence type="ECO:0000313" key="2">
    <source>
        <dbReference type="Proteomes" id="UP000700706"/>
    </source>
</evidence>